<dbReference type="PROSITE" id="PS51257">
    <property type="entry name" value="PROKAR_LIPOPROTEIN"/>
    <property type="match status" value="1"/>
</dbReference>
<dbReference type="AlphaFoldDB" id="A0A6J4T328"/>
<evidence type="ECO:0008006" key="4">
    <source>
        <dbReference type="Google" id="ProtNLM"/>
    </source>
</evidence>
<reference evidence="3" key="1">
    <citation type="submission" date="2020-02" db="EMBL/GenBank/DDBJ databases">
        <authorList>
            <person name="Meier V. D."/>
        </authorList>
    </citation>
    <scope>NUCLEOTIDE SEQUENCE</scope>
    <source>
        <strain evidence="3">AVDCRST_MAG67</strain>
    </source>
</reference>
<evidence type="ECO:0000256" key="2">
    <source>
        <dbReference type="SAM" id="SignalP"/>
    </source>
</evidence>
<feature type="region of interest" description="Disordered" evidence="1">
    <location>
        <begin position="140"/>
        <end position="185"/>
    </location>
</feature>
<proteinExistence type="predicted"/>
<feature type="compositionally biased region" description="Low complexity" evidence="1">
    <location>
        <begin position="175"/>
        <end position="185"/>
    </location>
</feature>
<feature type="signal peptide" evidence="2">
    <location>
        <begin position="1"/>
        <end position="28"/>
    </location>
</feature>
<evidence type="ECO:0000256" key="1">
    <source>
        <dbReference type="SAM" id="MobiDB-lite"/>
    </source>
</evidence>
<gene>
    <name evidence="3" type="ORF">AVDCRST_MAG67-2879</name>
</gene>
<feature type="compositionally biased region" description="Basic and acidic residues" evidence="1">
    <location>
        <begin position="143"/>
        <end position="160"/>
    </location>
</feature>
<accession>A0A6J4T328</accession>
<keyword evidence="2" id="KW-0732">Signal</keyword>
<dbReference type="EMBL" id="CADCVQ010000119">
    <property type="protein sequence ID" value="CAA9512645.1"/>
    <property type="molecule type" value="Genomic_DNA"/>
</dbReference>
<sequence length="185" mass="19935">MYRLRAVSERMCRRAGASVLLLACVSMAACGSDESADSPSSARTVAASATVPDEPARSIADARRAADGEDYAAAVEISKWLPAGEARSVRRRIANRLAARALEALDAGDRGRARGFVIEGKDYPSTEQARVARATYKAAKAQAAEERRRNAEQRRVDEAMRQAGSMRPPPPMRMMPPSSMGMTPP</sequence>
<name>A0A6J4T328_9ACTN</name>
<protein>
    <recommendedName>
        <fullName evidence="4">DUF4398 domain-containing protein</fullName>
    </recommendedName>
</protein>
<feature type="chain" id="PRO_5039092093" description="DUF4398 domain-containing protein" evidence="2">
    <location>
        <begin position="29"/>
        <end position="185"/>
    </location>
</feature>
<organism evidence="3">
    <name type="scientific">uncultured Solirubrobacteraceae bacterium</name>
    <dbReference type="NCBI Taxonomy" id="1162706"/>
    <lineage>
        <taxon>Bacteria</taxon>
        <taxon>Bacillati</taxon>
        <taxon>Actinomycetota</taxon>
        <taxon>Thermoleophilia</taxon>
        <taxon>Solirubrobacterales</taxon>
        <taxon>Solirubrobacteraceae</taxon>
        <taxon>environmental samples</taxon>
    </lineage>
</organism>
<evidence type="ECO:0000313" key="3">
    <source>
        <dbReference type="EMBL" id="CAA9512645.1"/>
    </source>
</evidence>